<keyword evidence="1" id="KW-1133">Transmembrane helix</keyword>
<evidence type="ECO:0000313" key="3">
    <source>
        <dbReference type="EMBL" id="HGL16764.1"/>
    </source>
</evidence>
<feature type="transmembrane region" description="Helical" evidence="1">
    <location>
        <begin position="103"/>
        <end position="132"/>
    </location>
</feature>
<feature type="transmembrane region" description="Helical" evidence="1">
    <location>
        <begin position="20"/>
        <end position="43"/>
    </location>
</feature>
<organism evidence="2">
    <name type="scientific">candidate division WOR-3 bacterium</name>
    <dbReference type="NCBI Taxonomy" id="2052148"/>
    <lineage>
        <taxon>Bacteria</taxon>
        <taxon>Bacteria division WOR-3</taxon>
    </lineage>
</organism>
<evidence type="ECO:0008006" key="4">
    <source>
        <dbReference type="Google" id="ProtNLM"/>
    </source>
</evidence>
<gene>
    <name evidence="2" type="ORF">ENQ77_00665</name>
    <name evidence="3" type="ORF">ENU66_00235</name>
</gene>
<proteinExistence type="predicted"/>
<name>A0A7C2NY32_UNCW3</name>
<dbReference type="EMBL" id="DSOL01000018">
    <property type="protein sequence ID" value="HEN27190.1"/>
    <property type="molecule type" value="Genomic_DNA"/>
</dbReference>
<dbReference type="PANTHER" id="PTHR36833">
    <property type="entry name" value="SLR0610 PROTEIN-RELATED"/>
    <property type="match status" value="1"/>
</dbReference>
<dbReference type="Pfam" id="PF06182">
    <property type="entry name" value="ABC2_membrane_6"/>
    <property type="match status" value="1"/>
</dbReference>
<feature type="transmembrane region" description="Helical" evidence="1">
    <location>
        <begin position="63"/>
        <end position="82"/>
    </location>
</feature>
<sequence>MKELKFILTQLKIRFRNLTIFRTSFLLEFLGKVSWVIVYIIFYKTVFTFANNIAGWDGPSLQMLVGTAGIIFGLFSTFCGYGSGSISHLVRRGSLDFYLTKPLSAPIIILFRFADIPSLFSIIPSIFIFYLGLKAYEFPGILSLSLWLFSVILSFLIYSFLHFLLGLLSFKYVNLPALTWIIYDIADYGKYPYKIFPVIFQKLLLYVIPILLVTNFPVLILKGEYKLITVQIALLCVQIMLIRLLFPIAFKAYQGAGTYEI</sequence>
<keyword evidence="1" id="KW-0472">Membrane</keyword>
<evidence type="ECO:0000313" key="2">
    <source>
        <dbReference type="EMBL" id="HEN27190.1"/>
    </source>
</evidence>
<feature type="transmembrane region" description="Helical" evidence="1">
    <location>
        <begin position="227"/>
        <end position="246"/>
    </location>
</feature>
<dbReference type="EMBL" id="DTDJ01000003">
    <property type="protein sequence ID" value="HGL16764.1"/>
    <property type="molecule type" value="Genomic_DNA"/>
</dbReference>
<evidence type="ECO:0000256" key="1">
    <source>
        <dbReference type="SAM" id="Phobius"/>
    </source>
</evidence>
<reference evidence="2" key="1">
    <citation type="journal article" date="2020" name="mSystems">
        <title>Genome- and Community-Level Interaction Insights into Carbon Utilization and Element Cycling Functions of Hydrothermarchaeota in Hydrothermal Sediment.</title>
        <authorList>
            <person name="Zhou Z."/>
            <person name="Liu Y."/>
            <person name="Xu W."/>
            <person name="Pan J."/>
            <person name="Luo Z.H."/>
            <person name="Li M."/>
        </authorList>
    </citation>
    <scope>NUCLEOTIDE SEQUENCE [LARGE SCALE GENOMIC DNA]</scope>
    <source>
        <strain evidence="2">SpSt-34</strain>
        <strain evidence="3">SpSt-69</strain>
    </source>
</reference>
<dbReference type="PANTHER" id="PTHR36833:SF1">
    <property type="entry name" value="INTEGRAL MEMBRANE TRANSPORT PROTEIN"/>
    <property type="match status" value="1"/>
</dbReference>
<dbReference type="InterPro" id="IPR010390">
    <property type="entry name" value="ABC-2_transporter-like"/>
</dbReference>
<comment type="caution">
    <text evidence="2">The sequence shown here is derived from an EMBL/GenBank/DDBJ whole genome shotgun (WGS) entry which is preliminary data.</text>
</comment>
<feature type="transmembrane region" description="Helical" evidence="1">
    <location>
        <begin position="144"/>
        <end position="168"/>
    </location>
</feature>
<feature type="transmembrane region" description="Helical" evidence="1">
    <location>
        <begin position="203"/>
        <end position="221"/>
    </location>
</feature>
<protein>
    <recommendedName>
        <fullName evidence="4">ABC transporter permease</fullName>
    </recommendedName>
</protein>
<keyword evidence="1" id="KW-0812">Transmembrane</keyword>
<accession>A0A7C2NY32</accession>
<dbReference type="AlphaFoldDB" id="A0A7C2NY32"/>